<dbReference type="KEGG" id="abri:DFR85_00920"/>
<proteinExistence type="predicted"/>
<name>A0A2U9IBJ6_9CREN</name>
<dbReference type="OrthoDB" id="35434at2157"/>
<reference evidence="1 2" key="1">
    <citation type="submission" date="2018-05" db="EMBL/GenBank/DDBJ databases">
        <title>Complete Genome Sequences of Extremely Thermoacidophilic, Metal-Mobilizing Type-Strain Members of the Archaeal Family Sulfolobaceae: Acidianus brierleyi DSM-1651T, Acidianus sulfidivorans DSM-18786T, Metallosphaera hakonensis DSM-7519T, and Metallosphaera prunae DSM-10039T.</title>
        <authorList>
            <person name="Counts J.A."/>
            <person name="Kelly R.M."/>
        </authorList>
    </citation>
    <scope>NUCLEOTIDE SEQUENCE [LARGE SCALE GENOMIC DNA]</scope>
    <source>
        <strain evidence="1 2">DSM 1651</strain>
    </source>
</reference>
<dbReference type="AlphaFoldDB" id="A0A2U9IBJ6"/>
<accession>A0A2U9IBJ6</accession>
<dbReference type="RefSeq" id="WP_110269266.1">
    <property type="nucleotide sequence ID" value="NZ_CP029289.2"/>
</dbReference>
<dbReference type="GeneID" id="36830674"/>
<sequence length="141" mass="16283">MRVKIKPLLNIIGHEELYVIPIKRNGDYLLCLNFYEDIIGGTLARLVIVLDKYNEINSIKVIEGDKGIVEVFGIKEDFDLLKKQIRLPKILVSTRIPFFINIKIKNQPETLDRGITGYLNYVKKYGEIKPLNLNLDLEILV</sequence>
<organism evidence="1 2">
    <name type="scientific">Acidianus brierleyi</name>
    <dbReference type="NCBI Taxonomy" id="41673"/>
    <lineage>
        <taxon>Archaea</taxon>
        <taxon>Thermoproteota</taxon>
        <taxon>Thermoprotei</taxon>
        <taxon>Sulfolobales</taxon>
        <taxon>Sulfolobaceae</taxon>
        <taxon>Acidianus</taxon>
    </lineage>
</organism>
<dbReference type="Proteomes" id="UP000248044">
    <property type="component" value="Chromosome"/>
</dbReference>
<gene>
    <name evidence="1" type="ORF">DFR85_00920</name>
</gene>
<protein>
    <submittedName>
        <fullName evidence="1">Uncharacterized protein</fullName>
    </submittedName>
</protein>
<keyword evidence="2" id="KW-1185">Reference proteome</keyword>
<evidence type="ECO:0000313" key="1">
    <source>
        <dbReference type="EMBL" id="AWR93382.1"/>
    </source>
</evidence>
<evidence type="ECO:0000313" key="2">
    <source>
        <dbReference type="Proteomes" id="UP000248044"/>
    </source>
</evidence>
<dbReference type="EMBL" id="CP029289">
    <property type="protein sequence ID" value="AWR93382.1"/>
    <property type="molecule type" value="Genomic_DNA"/>
</dbReference>